<accession>A0A183LGK6</accession>
<name>A0A183LGK6_9TREM</name>
<evidence type="ECO:0000256" key="1">
    <source>
        <dbReference type="SAM" id="MobiDB-lite"/>
    </source>
</evidence>
<evidence type="ECO:0000313" key="3">
    <source>
        <dbReference type="Proteomes" id="UP000277204"/>
    </source>
</evidence>
<feature type="compositionally biased region" description="Basic and acidic residues" evidence="1">
    <location>
        <begin position="74"/>
        <end position="90"/>
    </location>
</feature>
<dbReference type="EMBL" id="UZAI01000794">
    <property type="protein sequence ID" value="VDO56509.1"/>
    <property type="molecule type" value="Genomic_DNA"/>
</dbReference>
<keyword evidence="3" id="KW-1185">Reference proteome</keyword>
<feature type="region of interest" description="Disordered" evidence="1">
    <location>
        <begin position="1"/>
        <end position="93"/>
    </location>
</feature>
<feature type="compositionally biased region" description="Acidic residues" evidence="1">
    <location>
        <begin position="47"/>
        <end position="73"/>
    </location>
</feature>
<dbReference type="Proteomes" id="UP000277204">
    <property type="component" value="Unassembled WGS sequence"/>
</dbReference>
<reference evidence="2 3" key="1">
    <citation type="submission" date="2018-11" db="EMBL/GenBank/DDBJ databases">
        <authorList>
            <consortium name="Pathogen Informatics"/>
        </authorList>
    </citation>
    <scope>NUCLEOTIDE SEQUENCE [LARGE SCALE GENOMIC DNA]</scope>
    <source>
        <strain evidence="2 3">Zambia</strain>
    </source>
</reference>
<organism evidence="2 3">
    <name type="scientific">Schistosoma margrebowiei</name>
    <dbReference type="NCBI Taxonomy" id="48269"/>
    <lineage>
        <taxon>Eukaryota</taxon>
        <taxon>Metazoa</taxon>
        <taxon>Spiralia</taxon>
        <taxon>Lophotrochozoa</taxon>
        <taxon>Platyhelminthes</taxon>
        <taxon>Trematoda</taxon>
        <taxon>Digenea</taxon>
        <taxon>Strigeidida</taxon>
        <taxon>Schistosomatoidea</taxon>
        <taxon>Schistosomatidae</taxon>
        <taxon>Schistosoma</taxon>
    </lineage>
</organism>
<protein>
    <submittedName>
        <fullName evidence="2">Uncharacterized protein</fullName>
    </submittedName>
</protein>
<gene>
    <name evidence="2" type="ORF">SMRZ_LOCUS2931</name>
</gene>
<evidence type="ECO:0000313" key="2">
    <source>
        <dbReference type="EMBL" id="VDO56509.1"/>
    </source>
</evidence>
<proteinExistence type="predicted"/>
<feature type="compositionally biased region" description="Basic and acidic residues" evidence="1">
    <location>
        <begin position="1"/>
        <end position="38"/>
    </location>
</feature>
<dbReference type="AlphaFoldDB" id="A0A183LGK6"/>
<sequence>MESSRPIEKRKTKEDTSSRNGDRHERNEQQLDRTRKEGPGQSGINDNDNDDNDDDNDDNDDDDDDDDDDEDGDKYDVNIDNDEKEKEPNDNNKLIVGFMGQLKLDHHEKPGSTE</sequence>